<keyword evidence="2" id="KW-1185">Reference proteome</keyword>
<sequence>MFHVGSETAGPISMKLSGNLQIDLASNPVKFGAATEANDFEKAPGIEEKFQILSSAIEEVALYSDIKKSLPKKQVLRRTKPWFDQDCAIAKKFTAVSLRKFIKSNFNKEDKDIFEC</sequence>
<evidence type="ECO:0000313" key="2">
    <source>
        <dbReference type="Proteomes" id="UP000826195"/>
    </source>
</evidence>
<organism evidence="1 2">
    <name type="scientific">Cotesia glomerata</name>
    <name type="common">Lepidopteran parasitic wasp</name>
    <name type="synonym">Apanteles glomeratus</name>
    <dbReference type="NCBI Taxonomy" id="32391"/>
    <lineage>
        <taxon>Eukaryota</taxon>
        <taxon>Metazoa</taxon>
        <taxon>Ecdysozoa</taxon>
        <taxon>Arthropoda</taxon>
        <taxon>Hexapoda</taxon>
        <taxon>Insecta</taxon>
        <taxon>Pterygota</taxon>
        <taxon>Neoptera</taxon>
        <taxon>Endopterygota</taxon>
        <taxon>Hymenoptera</taxon>
        <taxon>Apocrita</taxon>
        <taxon>Ichneumonoidea</taxon>
        <taxon>Braconidae</taxon>
        <taxon>Microgastrinae</taxon>
        <taxon>Cotesia</taxon>
    </lineage>
</organism>
<dbReference type="Proteomes" id="UP000826195">
    <property type="component" value="Unassembled WGS sequence"/>
</dbReference>
<comment type="caution">
    <text evidence="1">The sequence shown here is derived from an EMBL/GenBank/DDBJ whole genome shotgun (WGS) entry which is preliminary data.</text>
</comment>
<accession>A0AAV7ITZ2</accession>
<dbReference type="AlphaFoldDB" id="A0AAV7ITZ2"/>
<gene>
    <name evidence="1" type="ORF">KQX54_001669</name>
</gene>
<proteinExistence type="predicted"/>
<protein>
    <submittedName>
        <fullName evidence="1">Uncharacterized protein</fullName>
    </submittedName>
</protein>
<dbReference type="EMBL" id="JAHXZJ010000748">
    <property type="protein sequence ID" value="KAH0556687.1"/>
    <property type="molecule type" value="Genomic_DNA"/>
</dbReference>
<name>A0AAV7ITZ2_COTGL</name>
<evidence type="ECO:0000313" key="1">
    <source>
        <dbReference type="EMBL" id="KAH0556687.1"/>
    </source>
</evidence>
<reference evidence="1 2" key="1">
    <citation type="journal article" date="2021" name="J. Hered.">
        <title>A chromosome-level genome assembly of the parasitoid wasp, Cotesia glomerata (Hymenoptera: Braconidae).</title>
        <authorList>
            <person name="Pinto B.J."/>
            <person name="Weis J.J."/>
            <person name="Gamble T."/>
            <person name="Ode P.J."/>
            <person name="Paul R."/>
            <person name="Zaspel J.M."/>
        </authorList>
    </citation>
    <scope>NUCLEOTIDE SEQUENCE [LARGE SCALE GENOMIC DNA]</scope>
    <source>
        <strain evidence="1">CgM1</strain>
    </source>
</reference>